<evidence type="ECO:0008006" key="4">
    <source>
        <dbReference type="Google" id="ProtNLM"/>
    </source>
</evidence>
<organism evidence="2 3">
    <name type="scientific">Pisum sativum</name>
    <name type="common">Garden pea</name>
    <name type="synonym">Lathyrus oleraceus</name>
    <dbReference type="NCBI Taxonomy" id="3888"/>
    <lineage>
        <taxon>Eukaryota</taxon>
        <taxon>Viridiplantae</taxon>
        <taxon>Streptophyta</taxon>
        <taxon>Embryophyta</taxon>
        <taxon>Tracheophyta</taxon>
        <taxon>Spermatophyta</taxon>
        <taxon>Magnoliopsida</taxon>
        <taxon>eudicotyledons</taxon>
        <taxon>Gunneridae</taxon>
        <taxon>Pentapetalae</taxon>
        <taxon>rosids</taxon>
        <taxon>fabids</taxon>
        <taxon>Fabales</taxon>
        <taxon>Fabaceae</taxon>
        <taxon>Papilionoideae</taxon>
        <taxon>50 kb inversion clade</taxon>
        <taxon>NPAAA clade</taxon>
        <taxon>Hologalegina</taxon>
        <taxon>IRL clade</taxon>
        <taxon>Fabeae</taxon>
        <taxon>Lathyrus</taxon>
    </lineage>
</organism>
<gene>
    <name evidence="2" type="ORF">KIW84_076327</name>
</gene>
<protein>
    <recommendedName>
        <fullName evidence="4">Bifunctional inhibitor/plant lipid transfer protein/seed storage helical domain-containing protein</fullName>
    </recommendedName>
</protein>
<reference evidence="2 3" key="1">
    <citation type="journal article" date="2022" name="Nat. Genet.">
        <title>Improved pea reference genome and pan-genome highlight genomic features and evolutionary characteristics.</title>
        <authorList>
            <person name="Yang T."/>
            <person name="Liu R."/>
            <person name="Luo Y."/>
            <person name="Hu S."/>
            <person name="Wang D."/>
            <person name="Wang C."/>
            <person name="Pandey M.K."/>
            <person name="Ge S."/>
            <person name="Xu Q."/>
            <person name="Li N."/>
            <person name="Li G."/>
            <person name="Huang Y."/>
            <person name="Saxena R.K."/>
            <person name="Ji Y."/>
            <person name="Li M."/>
            <person name="Yan X."/>
            <person name="He Y."/>
            <person name="Liu Y."/>
            <person name="Wang X."/>
            <person name="Xiang C."/>
            <person name="Varshney R.K."/>
            <person name="Ding H."/>
            <person name="Gao S."/>
            <person name="Zong X."/>
        </authorList>
    </citation>
    <scope>NUCLEOTIDE SEQUENCE [LARGE SCALE GENOMIC DNA]</scope>
    <source>
        <strain evidence="2 3">cv. Zhongwan 6</strain>
    </source>
</reference>
<sequence length="131" mass="13950">MASMKGTYIVLVICMVVAPIAESAITCGTVAKNLTPCLSSRIEGIILTPPCCEGVRKINLNIGAILFVDICGAKTPYQLTPYADCSTKKMVTGRNDDVLAAALILLDGSIPQKNAGDRERDADEFRALGKF</sequence>
<feature type="signal peptide" evidence="1">
    <location>
        <begin position="1"/>
        <end position="23"/>
    </location>
</feature>
<dbReference type="Proteomes" id="UP001058974">
    <property type="component" value="Chromosome 7"/>
</dbReference>
<feature type="chain" id="PRO_5039279468" description="Bifunctional inhibitor/plant lipid transfer protein/seed storage helical domain-containing protein" evidence="1">
    <location>
        <begin position="24"/>
        <end position="131"/>
    </location>
</feature>
<keyword evidence="1" id="KW-0732">Signal</keyword>
<name>A0A9D4VXR9_PEA</name>
<dbReference type="AlphaFoldDB" id="A0A9D4VXR9"/>
<dbReference type="InterPro" id="IPR036312">
    <property type="entry name" value="Bifun_inhib/LTP/seed_sf"/>
</dbReference>
<evidence type="ECO:0000313" key="2">
    <source>
        <dbReference type="EMBL" id="KAI5391467.1"/>
    </source>
</evidence>
<comment type="caution">
    <text evidence="2">The sequence shown here is derived from an EMBL/GenBank/DDBJ whole genome shotgun (WGS) entry which is preliminary data.</text>
</comment>
<dbReference type="EMBL" id="JAMSHJ010000007">
    <property type="protein sequence ID" value="KAI5391467.1"/>
    <property type="molecule type" value="Genomic_DNA"/>
</dbReference>
<accession>A0A9D4VXR9</accession>
<dbReference type="Gramene" id="Psat07G0632700-T1">
    <property type="protein sequence ID" value="KAI5391467.1"/>
    <property type="gene ID" value="KIW84_076327"/>
</dbReference>
<evidence type="ECO:0000313" key="3">
    <source>
        <dbReference type="Proteomes" id="UP001058974"/>
    </source>
</evidence>
<dbReference type="SUPFAM" id="SSF47699">
    <property type="entry name" value="Bifunctional inhibitor/lipid-transfer protein/seed storage 2S albumin"/>
    <property type="match status" value="1"/>
</dbReference>
<proteinExistence type="predicted"/>
<evidence type="ECO:0000256" key="1">
    <source>
        <dbReference type="SAM" id="SignalP"/>
    </source>
</evidence>
<keyword evidence="3" id="KW-1185">Reference proteome</keyword>